<protein>
    <submittedName>
        <fullName evidence="1">Uu.00g012100.m01.CDS01</fullName>
    </submittedName>
</protein>
<gene>
    <name evidence="1" type="ORF">KHLLAP_LOCUS13559</name>
</gene>
<sequence>MAVYYLQTQSAFADAIRHCETGRIVETGRVGVCGERFDYVEMFSNPSWRAALTTGLAEKLIAFNRNIVLVGVQNERSVGDQGRVTYEFVVISIWDLDEQRRWSFEQTRRQLAAWGLQTPRLLGQSSLWDIGAGTAKAAYGHTSPVGLVFESLDGGIVFGQD</sequence>
<comment type="caution">
    <text evidence="1">The sequence shown here is derived from an EMBL/GenBank/DDBJ whole genome shotgun (WGS) entry which is preliminary data.</text>
</comment>
<evidence type="ECO:0000313" key="2">
    <source>
        <dbReference type="Proteomes" id="UP001295740"/>
    </source>
</evidence>
<dbReference type="Proteomes" id="UP001295740">
    <property type="component" value="Unassembled WGS sequence"/>
</dbReference>
<organism evidence="1 2">
    <name type="scientific">Anthostomella pinea</name>
    <dbReference type="NCBI Taxonomy" id="933095"/>
    <lineage>
        <taxon>Eukaryota</taxon>
        <taxon>Fungi</taxon>
        <taxon>Dikarya</taxon>
        <taxon>Ascomycota</taxon>
        <taxon>Pezizomycotina</taxon>
        <taxon>Sordariomycetes</taxon>
        <taxon>Xylariomycetidae</taxon>
        <taxon>Xylariales</taxon>
        <taxon>Xylariaceae</taxon>
        <taxon>Anthostomella</taxon>
    </lineage>
</organism>
<evidence type="ECO:0000313" key="1">
    <source>
        <dbReference type="EMBL" id="CAJ2513091.1"/>
    </source>
</evidence>
<keyword evidence="2" id="KW-1185">Reference proteome</keyword>
<proteinExistence type="predicted"/>
<reference evidence="1" key="1">
    <citation type="submission" date="2023-10" db="EMBL/GenBank/DDBJ databases">
        <authorList>
            <person name="Hackl T."/>
        </authorList>
    </citation>
    <scope>NUCLEOTIDE SEQUENCE</scope>
</reference>
<accession>A0AAI8VS44</accession>
<dbReference type="AlphaFoldDB" id="A0AAI8VS44"/>
<name>A0AAI8VS44_9PEZI</name>
<dbReference type="EMBL" id="CAUWAG010000020">
    <property type="protein sequence ID" value="CAJ2513091.1"/>
    <property type="molecule type" value="Genomic_DNA"/>
</dbReference>